<dbReference type="EMBL" id="BGPR01035150">
    <property type="protein sequence ID" value="GBO09834.1"/>
    <property type="molecule type" value="Genomic_DNA"/>
</dbReference>
<dbReference type="AlphaFoldDB" id="A0A4Y2UCL1"/>
<sequence length="126" mass="13952">MALEPLNLIKPTNQTNQPGSDFGGLVVRSRGRRALGSKPDSIKEPVVTDSTLNLVPCDRINTESVPYHLQITMRHEAMGDFTKMTDLTEPRAHIHGGSSVVSISDRNPLQFLKRGLLIPMHARDIK</sequence>
<feature type="region of interest" description="Disordered" evidence="1">
    <location>
        <begin position="1"/>
        <end position="24"/>
    </location>
</feature>
<feature type="compositionally biased region" description="Polar residues" evidence="1">
    <location>
        <begin position="10"/>
        <end position="19"/>
    </location>
</feature>
<accession>A0A4Y2UCL1</accession>
<protein>
    <submittedName>
        <fullName evidence="2">Uncharacterized protein</fullName>
    </submittedName>
</protein>
<keyword evidence="3" id="KW-1185">Reference proteome</keyword>
<name>A0A4Y2UCL1_ARAVE</name>
<comment type="caution">
    <text evidence="2">The sequence shown here is derived from an EMBL/GenBank/DDBJ whole genome shotgun (WGS) entry which is preliminary data.</text>
</comment>
<dbReference type="Proteomes" id="UP000499080">
    <property type="component" value="Unassembled WGS sequence"/>
</dbReference>
<reference evidence="2 3" key="1">
    <citation type="journal article" date="2019" name="Sci. Rep.">
        <title>Orb-weaving spider Araneus ventricosus genome elucidates the spidroin gene catalogue.</title>
        <authorList>
            <person name="Kono N."/>
            <person name="Nakamura H."/>
            <person name="Ohtoshi R."/>
            <person name="Moran D.A.P."/>
            <person name="Shinohara A."/>
            <person name="Yoshida Y."/>
            <person name="Fujiwara M."/>
            <person name="Mori M."/>
            <person name="Tomita M."/>
            <person name="Arakawa K."/>
        </authorList>
    </citation>
    <scope>NUCLEOTIDE SEQUENCE [LARGE SCALE GENOMIC DNA]</scope>
</reference>
<evidence type="ECO:0000313" key="2">
    <source>
        <dbReference type="EMBL" id="GBO09834.1"/>
    </source>
</evidence>
<gene>
    <name evidence="2" type="ORF">AVEN_111262_1</name>
</gene>
<organism evidence="2 3">
    <name type="scientific">Araneus ventricosus</name>
    <name type="common">Orbweaver spider</name>
    <name type="synonym">Epeira ventricosa</name>
    <dbReference type="NCBI Taxonomy" id="182803"/>
    <lineage>
        <taxon>Eukaryota</taxon>
        <taxon>Metazoa</taxon>
        <taxon>Ecdysozoa</taxon>
        <taxon>Arthropoda</taxon>
        <taxon>Chelicerata</taxon>
        <taxon>Arachnida</taxon>
        <taxon>Araneae</taxon>
        <taxon>Araneomorphae</taxon>
        <taxon>Entelegynae</taxon>
        <taxon>Araneoidea</taxon>
        <taxon>Araneidae</taxon>
        <taxon>Araneus</taxon>
    </lineage>
</organism>
<evidence type="ECO:0000313" key="3">
    <source>
        <dbReference type="Proteomes" id="UP000499080"/>
    </source>
</evidence>
<evidence type="ECO:0000256" key="1">
    <source>
        <dbReference type="SAM" id="MobiDB-lite"/>
    </source>
</evidence>
<proteinExistence type="predicted"/>